<feature type="transmembrane region" description="Helical" evidence="2">
    <location>
        <begin position="6"/>
        <end position="26"/>
    </location>
</feature>
<gene>
    <name evidence="4" type="ORF">ENJ89_04910</name>
</gene>
<evidence type="ECO:0000256" key="1">
    <source>
        <dbReference type="ARBA" id="ARBA00022801"/>
    </source>
</evidence>
<dbReference type="InterPro" id="IPR001932">
    <property type="entry name" value="PPM-type_phosphatase-like_dom"/>
</dbReference>
<name>A0A7V5UER2_CALAY</name>
<dbReference type="Gene3D" id="3.30.450.40">
    <property type="match status" value="1"/>
</dbReference>
<dbReference type="AlphaFoldDB" id="A0A7V5UER2"/>
<accession>A0A7V5UER2</accession>
<sequence>MNLKKLTDAVVFFLASLFIFIVLRLLSNQIFHISNQTLVILTLLFISLSRARIVRFAQDQVFVRIRPDFASDLQRLEQLNSRLNQARRFREVTRLLFNTFDGLFKDHRFAFYILEDNRFTLAHAGNLSRQDLPPAIHAAAFAKVDLDTLLIENFRDVKLKPQIQQQFTAHGLQRIHPFKGHSRIFAFLIMDAAHCSIFTYQQTRELFNKIQKKAGLILENTALIIDLERRHKEIREIIAVSQRILSSFDMKNILDFILKSLKEVMDFDAAAIFLLDSSGKRLLSVSSMGYQEKVINDLRLKVGQGACGWVVESKKTSLLSDVSTSPHYYQVRTETKSQLSLPVIFNNQILGVICLESDQKGFFTRSQAETLQIFADLAAIAIHNSKQLDILIAKKSLERELVNAASVQQRLLVRHPPHYENLKIIAYNRPSSIVSGDLYDLIRYNDHTLGIAIGDVSGKGAAAALMMALILAGLRSHSKTFMTACDVVYRLNNLLAESTIEGLYATFFYGILNLQTGRIIYTNAGHNPPILIKASGEIIRLTEGGIVLGFMPDWEYKQAELNFDSGDILIGYTDGITESMNEQGEEFGEQRLIDLIISNRGLNIYKLKDKILEELHTFSGEKMSRDDITLILIEKK</sequence>
<dbReference type="SMART" id="SM00331">
    <property type="entry name" value="PP2C_SIG"/>
    <property type="match status" value="1"/>
</dbReference>
<dbReference type="SUPFAM" id="SSF81606">
    <property type="entry name" value="PP2C-like"/>
    <property type="match status" value="1"/>
</dbReference>
<evidence type="ECO:0000256" key="2">
    <source>
        <dbReference type="SAM" id="Phobius"/>
    </source>
</evidence>
<dbReference type="Gene3D" id="3.60.40.10">
    <property type="entry name" value="PPM-type phosphatase domain"/>
    <property type="match status" value="1"/>
</dbReference>
<dbReference type="PANTHER" id="PTHR43156:SF2">
    <property type="entry name" value="STAGE II SPORULATION PROTEIN E"/>
    <property type="match status" value="1"/>
</dbReference>
<dbReference type="Proteomes" id="UP000886124">
    <property type="component" value="Unassembled WGS sequence"/>
</dbReference>
<dbReference type="InterPro" id="IPR036457">
    <property type="entry name" value="PPM-type-like_dom_sf"/>
</dbReference>
<dbReference type="Pfam" id="PF07228">
    <property type="entry name" value="SpoIIE"/>
    <property type="match status" value="1"/>
</dbReference>
<keyword evidence="2" id="KW-0812">Transmembrane</keyword>
<keyword evidence="1" id="KW-0378">Hydrolase</keyword>
<comment type="caution">
    <text evidence="4">The sequence shown here is derived from an EMBL/GenBank/DDBJ whole genome shotgun (WGS) entry which is preliminary data.</text>
</comment>
<dbReference type="InterPro" id="IPR052016">
    <property type="entry name" value="Bact_Sigma-Reg"/>
</dbReference>
<dbReference type="PROSITE" id="PS51746">
    <property type="entry name" value="PPM_2"/>
    <property type="match status" value="1"/>
</dbReference>
<dbReference type="EMBL" id="DROD01000332">
    <property type="protein sequence ID" value="HHJ52513.1"/>
    <property type="molecule type" value="Genomic_DNA"/>
</dbReference>
<dbReference type="Pfam" id="PF01590">
    <property type="entry name" value="GAF"/>
    <property type="match status" value="1"/>
</dbReference>
<keyword evidence="2" id="KW-0472">Membrane</keyword>
<protein>
    <submittedName>
        <fullName evidence="4">GAF domain-containing protein</fullName>
    </submittedName>
</protein>
<evidence type="ECO:0000259" key="3">
    <source>
        <dbReference type="PROSITE" id="PS51746"/>
    </source>
</evidence>
<feature type="domain" description="PPM-type phosphatase" evidence="3">
    <location>
        <begin position="435"/>
        <end position="635"/>
    </location>
</feature>
<dbReference type="InterPro" id="IPR029016">
    <property type="entry name" value="GAF-like_dom_sf"/>
</dbReference>
<evidence type="ECO:0000313" key="4">
    <source>
        <dbReference type="EMBL" id="HHJ52513.1"/>
    </source>
</evidence>
<organism evidence="4">
    <name type="scientific">Caldithrix abyssi</name>
    <dbReference type="NCBI Taxonomy" id="187145"/>
    <lineage>
        <taxon>Bacteria</taxon>
        <taxon>Pseudomonadati</taxon>
        <taxon>Calditrichota</taxon>
        <taxon>Calditrichia</taxon>
        <taxon>Calditrichales</taxon>
        <taxon>Calditrichaceae</taxon>
        <taxon>Caldithrix</taxon>
    </lineage>
</organism>
<dbReference type="InterPro" id="IPR003018">
    <property type="entry name" value="GAF"/>
</dbReference>
<feature type="transmembrane region" description="Helical" evidence="2">
    <location>
        <begin position="38"/>
        <end position="57"/>
    </location>
</feature>
<proteinExistence type="predicted"/>
<keyword evidence="2" id="KW-1133">Transmembrane helix</keyword>
<dbReference type="PANTHER" id="PTHR43156">
    <property type="entry name" value="STAGE II SPORULATION PROTEIN E-RELATED"/>
    <property type="match status" value="1"/>
</dbReference>
<reference evidence="4" key="1">
    <citation type="journal article" date="2020" name="mSystems">
        <title>Genome- and Community-Level Interaction Insights into Carbon Utilization and Element Cycling Functions of Hydrothermarchaeota in Hydrothermal Sediment.</title>
        <authorList>
            <person name="Zhou Z."/>
            <person name="Liu Y."/>
            <person name="Xu W."/>
            <person name="Pan J."/>
            <person name="Luo Z.H."/>
            <person name="Li M."/>
        </authorList>
    </citation>
    <scope>NUCLEOTIDE SEQUENCE [LARGE SCALE GENOMIC DNA]</scope>
    <source>
        <strain evidence="4">HyVt-527</strain>
    </source>
</reference>
<dbReference type="GO" id="GO:0016791">
    <property type="term" value="F:phosphatase activity"/>
    <property type="evidence" value="ECO:0007669"/>
    <property type="project" value="TreeGrafter"/>
</dbReference>
<dbReference type="SUPFAM" id="SSF55781">
    <property type="entry name" value="GAF domain-like"/>
    <property type="match status" value="1"/>
</dbReference>
<dbReference type="SMART" id="SM00065">
    <property type="entry name" value="GAF"/>
    <property type="match status" value="1"/>
</dbReference>